<evidence type="ECO:0000256" key="1">
    <source>
        <dbReference type="SAM" id="MobiDB-lite"/>
    </source>
</evidence>
<feature type="compositionally biased region" description="Polar residues" evidence="1">
    <location>
        <begin position="298"/>
        <end position="316"/>
    </location>
</feature>
<dbReference type="EMBL" id="CACRXK020015873">
    <property type="protein sequence ID" value="CAB4028998.1"/>
    <property type="molecule type" value="Genomic_DNA"/>
</dbReference>
<keyword evidence="3" id="KW-1185">Reference proteome</keyword>
<sequence>MRRRQQRERCFLEWLLEVLDERRSPKNAYWLDENAKIFAVRWVHAKSPLWTEECAGLFKLWKSEGRRTWRNRSTDSEKQSKTNFRMNLRSTNFVEVTDNYKEKYFEFPVRVFKINNTTNNVGEMVEQREAIFEPVVQNTQILNSDQFSPGKNTPKFYSWSNNPSGITIGMTNDWNSESSNRTCSKWNTSLNYLNSFSPEVFNQFYHQSHHDKRNSPIVELQSVNQFKNERTNELYPVFEPYHVIEDIAGYLSGLDTSGYPGCIPELSPCNLGNITSYNPGQYQPTLLESLLTNENTSGDLSQSTSHPSRESLGTSMATLRHSLVTSPTDSGFMERSSTASFSSSCMSCEETSGNFDDIYSTWSLDNFSDSVFE</sequence>
<dbReference type="InterPro" id="IPR001346">
    <property type="entry name" value="Interferon_reg_fact_DNA-bd_dom"/>
</dbReference>
<dbReference type="PROSITE" id="PS51507">
    <property type="entry name" value="IRF_2"/>
    <property type="match status" value="1"/>
</dbReference>
<dbReference type="OrthoDB" id="10590172at2759"/>
<organism evidence="2 3">
    <name type="scientific">Paramuricea clavata</name>
    <name type="common">Red gorgonian</name>
    <name type="synonym">Violescent sea-whip</name>
    <dbReference type="NCBI Taxonomy" id="317549"/>
    <lineage>
        <taxon>Eukaryota</taxon>
        <taxon>Metazoa</taxon>
        <taxon>Cnidaria</taxon>
        <taxon>Anthozoa</taxon>
        <taxon>Octocorallia</taxon>
        <taxon>Malacalcyonacea</taxon>
        <taxon>Plexauridae</taxon>
        <taxon>Paramuricea</taxon>
    </lineage>
</organism>
<dbReference type="Proteomes" id="UP001152795">
    <property type="component" value="Unassembled WGS sequence"/>
</dbReference>
<accession>A0A7D9JG61</accession>
<gene>
    <name evidence="2" type="ORF">PACLA_8A009162</name>
</gene>
<name>A0A7D9JG61_PARCT</name>
<dbReference type="SUPFAM" id="SSF46785">
    <property type="entry name" value="Winged helix' DNA-binding domain"/>
    <property type="match status" value="1"/>
</dbReference>
<evidence type="ECO:0000313" key="3">
    <source>
        <dbReference type="Proteomes" id="UP001152795"/>
    </source>
</evidence>
<reference evidence="2" key="1">
    <citation type="submission" date="2020-04" db="EMBL/GenBank/DDBJ databases">
        <authorList>
            <person name="Alioto T."/>
            <person name="Alioto T."/>
            <person name="Gomez Garrido J."/>
        </authorList>
    </citation>
    <scope>NUCLEOTIDE SEQUENCE</scope>
    <source>
        <strain evidence="2">A484AB</strain>
    </source>
</reference>
<dbReference type="Pfam" id="PF00605">
    <property type="entry name" value="IRF"/>
    <property type="match status" value="1"/>
</dbReference>
<dbReference type="GO" id="GO:0000976">
    <property type="term" value="F:transcription cis-regulatory region binding"/>
    <property type="evidence" value="ECO:0007669"/>
    <property type="project" value="InterPro"/>
</dbReference>
<dbReference type="InterPro" id="IPR036390">
    <property type="entry name" value="WH_DNA-bd_sf"/>
</dbReference>
<feature type="region of interest" description="Disordered" evidence="1">
    <location>
        <begin position="295"/>
        <end position="316"/>
    </location>
</feature>
<dbReference type="SMART" id="SM00348">
    <property type="entry name" value="IRF"/>
    <property type="match status" value="1"/>
</dbReference>
<proteinExistence type="predicted"/>
<dbReference type="InterPro" id="IPR036388">
    <property type="entry name" value="WH-like_DNA-bd_sf"/>
</dbReference>
<comment type="caution">
    <text evidence="2">The sequence shown here is derived from an EMBL/GenBank/DDBJ whole genome shotgun (WGS) entry which is preliminary data.</text>
</comment>
<evidence type="ECO:0000313" key="2">
    <source>
        <dbReference type="EMBL" id="CAB4028998.1"/>
    </source>
</evidence>
<dbReference type="Gene3D" id="1.10.10.10">
    <property type="entry name" value="Winged helix-like DNA-binding domain superfamily/Winged helix DNA-binding domain"/>
    <property type="match status" value="1"/>
</dbReference>
<dbReference type="AlphaFoldDB" id="A0A7D9JG61"/>
<protein>
    <submittedName>
        <fullName evidence="2">Interferon regulatory factor 2-like</fullName>
    </submittedName>
</protein>